<evidence type="ECO:0000256" key="2">
    <source>
        <dbReference type="PROSITE-ProRule" id="PRU00169"/>
    </source>
</evidence>
<keyword evidence="10" id="KW-1185">Reference proteome</keyword>
<feature type="domain" description="Response regulatory" evidence="4">
    <location>
        <begin position="16"/>
        <end position="132"/>
    </location>
</feature>
<evidence type="ECO:0000259" key="7">
    <source>
        <dbReference type="PROSITE" id="PS50883"/>
    </source>
</evidence>
<dbReference type="PROSITE" id="PS50883">
    <property type="entry name" value="EAL"/>
    <property type="match status" value="1"/>
</dbReference>
<dbReference type="SMART" id="SM00086">
    <property type="entry name" value="PAC"/>
    <property type="match status" value="1"/>
</dbReference>
<dbReference type="Pfam" id="PF00072">
    <property type="entry name" value="Response_reg"/>
    <property type="match status" value="2"/>
</dbReference>
<dbReference type="AlphaFoldDB" id="A0A318H569"/>
<dbReference type="NCBIfam" id="TIGR00254">
    <property type="entry name" value="GGDEF"/>
    <property type="match status" value="1"/>
</dbReference>
<dbReference type="FunFam" id="3.30.70.270:FF:000001">
    <property type="entry name" value="Diguanylate cyclase domain protein"/>
    <property type="match status" value="1"/>
</dbReference>
<keyword evidence="2" id="KW-0597">Phosphoprotein</keyword>
<dbReference type="Gene3D" id="3.30.450.20">
    <property type="entry name" value="PAS domain"/>
    <property type="match status" value="1"/>
</dbReference>
<dbReference type="PROSITE" id="PS50887">
    <property type="entry name" value="GGDEF"/>
    <property type="match status" value="1"/>
</dbReference>
<evidence type="ECO:0000256" key="3">
    <source>
        <dbReference type="SAM" id="Coils"/>
    </source>
</evidence>
<dbReference type="InterPro" id="IPR001789">
    <property type="entry name" value="Sig_transdc_resp-reg_receiver"/>
</dbReference>
<dbReference type="GO" id="GO:0071732">
    <property type="term" value="P:cellular response to nitric oxide"/>
    <property type="evidence" value="ECO:0007669"/>
    <property type="project" value="UniProtKB-ARBA"/>
</dbReference>
<dbReference type="RefSeq" id="WP_110399450.1">
    <property type="nucleotide sequence ID" value="NZ_QJJS01000002.1"/>
</dbReference>
<dbReference type="Gene3D" id="3.40.50.2300">
    <property type="match status" value="2"/>
</dbReference>
<dbReference type="CDD" id="cd01949">
    <property type="entry name" value="GGDEF"/>
    <property type="match status" value="1"/>
</dbReference>
<dbReference type="PANTHER" id="PTHR44757">
    <property type="entry name" value="DIGUANYLATE CYCLASE DGCP"/>
    <property type="match status" value="1"/>
</dbReference>
<organism evidence="9 10">
    <name type="scientific">Sphaerotilus hippei</name>
    <dbReference type="NCBI Taxonomy" id="744406"/>
    <lineage>
        <taxon>Bacteria</taxon>
        <taxon>Pseudomonadati</taxon>
        <taxon>Pseudomonadota</taxon>
        <taxon>Betaproteobacteria</taxon>
        <taxon>Burkholderiales</taxon>
        <taxon>Sphaerotilaceae</taxon>
        <taxon>Sphaerotilus</taxon>
    </lineage>
</organism>
<comment type="catalytic activity">
    <reaction evidence="1">
        <text>3',3'-c-di-GMP + H2O = 5'-phosphoguanylyl(3'-&gt;5')guanosine + H(+)</text>
        <dbReference type="Rhea" id="RHEA:24902"/>
        <dbReference type="ChEBI" id="CHEBI:15377"/>
        <dbReference type="ChEBI" id="CHEBI:15378"/>
        <dbReference type="ChEBI" id="CHEBI:58754"/>
        <dbReference type="ChEBI" id="CHEBI:58805"/>
        <dbReference type="EC" id="3.1.4.52"/>
    </reaction>
    <physiologicalReaction direction="left-to-right" evidence="1">
        <dbReference type="Rhea" id="RHEA:24903"/>
    </physiologicalReaction>
</comment>
<dbReference type="InterPro" id="IPR052155">
    <property type="entry name" value="Biofilm_reg_signaling"/>
</dbReference>
<feature type="coiled-coil region" evidence="3">
    <location>
        <begin position="271"/>
        <end position="298"/>
    </location>
</feature>
<dbReference type="InterPro" id="IPR001610">
    <property type="entry name" value="PAC"/>
</dbReference>
<evidence type="ECO:0000313" key="10">
    <source>
        <dbReference type="Proteomes" id="UP000247811"/>
    </source>
</evidence>
<dbReference type="SMART" id="SM00448">
    <property type="entry name" value="REC"/>
    <property type="match status" value="2"/>
</dbReference>
<dbReference type="NCBIfam" id="TIGR00229">
    <property type="entry name" value="sensory_box"/>
    <property type="match status" value="1"/>
</dbReference>
<dbReference type="Pfam" id="PF08447">
    <property type="entry name" value="PAS_3"/>
    <property type="match status" value="1"/>
</dbReference>
<dbReference type="PROSITE" id="PS50112">
    <property type="entry name" value="PAS"/>
    <property type="match status" value="1"/>
</dbReference>
<evidence type="ECO:0000259" key="8">
    <source>
        <dbReference type="PROSITE" id="PS50887"/>
    </source>
</evidence>
<reference evidence="9 10" key="1">
    <citation type="submission" date="2018-05" db="EMBL/GenBank/DDBJ databases">
        <title>Genomic Encyclopedia of Type Strains, Phase IV (KMG-IV): sequencing the most valuable type-strain genomes for metagenomic binning, comparative biology and taxonomic classification.</title>
        <authorList>
            <person name="Goeker M."/>
        </authorList>
    </citation>
    <scope>NUCLEOTIDE SEQUENCE [LARGE SCALE GENOMIC DNA]</scope>
    <source>
        <strain evidence="9 10">DSM 566</strain>
    </source>
</reference>
<evidence type="ECO:0000259" key="5">
    <source>
        <dbReference type="PROSITE" id="PS50112"/>
    </source>
</evidence>
<feature type="modified residue" description="4-aspartylphosphate" evidence="2">
    <location>
        <position position="206"/>
    </location>
</feature>
<dbReference type="CDD" id="cd00156">
    <property type="entry name" value="REC"/>
    <property type="match status" value="2"/>
</dbReference>
<proteinExistence type="predicted"/>
<dbReference type="SUPFAM" id="SSF55785">
    <property type="entry name" value="PYP-like sensor domain (PAS domain)"/>
    <property type="match status" value="1"/>
</dbReference>
<dbReference type="InterPro" id="IPR011006">
    <property type="entry name" value="CheY-like_superfamily"/>
</dbReference>
<dbReference type="InterPro" id="IPR013655">
    <property type="entry name" value="PAS_fold_3"/>
</dbReference>
<dbReference type="InterPro" id="IPR000700">
    <property type="entry name" value="PAS-assoc_C"/>
</dbReference>
<dbReference type="SMART" id="SM00052">
    <property type="entry name" value="EAL"/>
    <property type="match status" value="1"/>
</dbReference>
<feature type="domain" description="EAL" evidence="7">
    <location>
        <begin position="589"/>
        <end position="846"/>
    </location>
</feature>
<protein>
    <submittedName>
        <fullName evidence="9">PAS domain S-box-containing protein/diguanylate cyclase (GGDEF)-like protein</fullName>
    </submittedName>
</protein>
<dbReference type="InterPro" id="IPR043128">
    <property type="entry name" value="Rev_trsase/Diguanyl_cyclase"/>
</dbReference>
<dbReference type="SUPFAM" id="SSF52172">
    <property type="entry name" value="CheY-like"/>
    <property type="match status" value="2"/>
</dbReference>
<comment type="caution">
    <text evidence="9">The sequence shown here is derived from an EMBL/GenBank/DDBJ whole genome shotgun (WGS) entry which is preliminary data.</text>
</comment>
<dbReference type="SMART" id="SM00267">
    <property type="entry name" value="GGDEF"/>
    <property type="match status" value="1"/>
</dbReference>
<dbReference type="InterPro" id="IPR035965">
    <property type="entry name" value="PAS-like_dom_sf"/>
</dbReference>
<dbReference type="InterPro" id="IPR000014">
    <property type="entry name" value="PAS"/>
</dbReference>
<dbReference type="Proteomes" id="UP000247811">
    <property type="component" value="Unassembled WGS sequence"/>
</dbReference>
<dbReference type="EMBL" id="QJJS01000002">
    <property type="protein sequence ID" value="PXW98836.1"/>
    <property type="molecule type" value="Genomic_DNA"/>
</dbReference>
<feature type="domain" description="PAS" evidence="5">
    <location>
        <begin position="288"/>
        <end position="361"/>
    </location>
</feature>
<dbReference type="InterPro" id="IPR001633">
    <property type="entry name" value="EAL_dom"/>
</dbReference>
<name>A0A318H569_9BURK</name>
<dbReference type="Gene3D" id="3.20.20.450">
    <property type="entry name" value="EAL domain"/>
    <property type="match status" value="1"/>
</dbReference>
<dbReference type="SUPFAM" id="SSF141868">
    <property type="entry name" value="EAL domain-like"/>
    <property type="match status" value="1"/>
</dbReference>
<feature type="modified residue" description="4-aspartylphosphate" evidence="2">
    <location>
        <position position="67"/>
    </location>
</feature>
<gene>
    <name evidence="9" type="ORF">C7444_102327</name>
</gene>
<dbReference type="PROSITE" id="PS50110">
    <property type="entry name" value="RESPONSE_REGULATORY"/>
    <property type="match status" value="2"/>
</dbReference>
<dbReference type="CDD" id="cd01948">
    <property type="entry name" value="EAL"/>
    <property type="match status" value="1"/>
</dbReference>
<dbReference type="InterPro" id="IPR000160">
    <property type="entry name" value="GGDEF_dom"/>
</dbReference>
<evidence type="ECO:0000313" key="9">
    <source>
        <dbReference type="EMBL" id="PXW98836.1"/>
    </source>
</evidence>
<dbReference type="OrthoDB" id="9813903at2"/>
<sequence length="870" mass="97389">MVVHSPPPTGSPHPLRVLYVEDNRHDADLTRRALKAHGEHVALSVEPTLADARRALGRSRWDLLLLDMHLPDGSGLELLSELMQDHPDTAVIVLTGSGDEQSAVAALRAGADDYVVKHNDYLQRLPALVQAVMEQHRKRLNRREQPLRVLYAESNDVDIDLLRRHIQRHAPQLRLETVHSAEQVLLRLDRCTDAQALPDVDVLLLDFQLPGMNALELTKELRQTRRVDLPIVILTGQGDEEAAIQTLKLGATDYLVKHSSGWQRLPVALESAHLRVQLERERRALRESEQRFREMAEALTDVFWLTDPARQRVLYVSPAYERVWGGDAAALYRDWSVWLKWVHPEDLSVVREHFSEVPSTRDYDLSFRVLRRDGQLRHVRMRAYAVLDEQGQAVRRVGIAHDITQQKVQEDRIQHLAYHDTLTGLPNRMLVLDRLNQGLAHAQRSRSDLAVIFLDLDRFKTINDTLGHLAGDTLLRQTALRLRAALREQDTVARLGGDEFLVVLEDTGDPASVALVADKLLGTLSRPFELAGQEIHVTASLGLSVYPRDATDAGSLLKYADTALYKAKAAGRNTYRFFSPGMDAQAHAQLRLENDLRRALDRQELLLHYQPQINAQGRLTGFEALVRWMHPQRGLVPPGDFIGLAEDTGLILPIGEWVLRQACLQARIWALHCAARGRPPLRMAVNLSARQLQRPGLEAVVRQALLDSGLDAGLLELEITESSVMDDPLYTLDVLKGLRQLGVQLSVDDFGTGYSSLAYLKRFPLQRLKIDRSFVDGIPHDEDDVAIVEAIIALARKLKLQVVAEGVETEQQSAVLQRLGCDELQGYAFGRPQASGLIDRLLDTTWRDGLVSAPGLQTPAGPATAGLSLH</sequence>
<dbReference type="Pfam" id="PF00990">
    <property type="entry name" value="GGDEF"/>
    <property type="match status" value="1"/>
</dbReference>
<keyword evidence="3" id="KW-0175">Coiled coil</keyword>
<dbReference type="SUPFAM" id="SSF55073">
    <property type="entry name" value="Nucleotide cyclase"/>
    <property type="match status" value="1"/>
</dbReference>
<dbReference type="SMART" id="SM00091">
    <property type="entry name" value="PAS"/>
    <property type="match status" value="1"/>
</dbReference>
<dbReference type="GO" id="GO:0000160">
    <property type="term" value="P:phosphorelay signal transduction system"/>
    <property type="evidence" value="ECO:0007669"/>
    <property type="project" value="InterPro"/>
</dbReference>
<evidence type="ECO:0000259" key="4">
    <source>
        <dbReference type="PROSITE" id="PS50110"/>
    </source>
</evidence>
<dbReference type="InterPro" id="IPR035919">
    <property type="entry name" value="EAL_sf"/>
</dbReference>
<dbReference type="FunFam" id="3.20.20.450:FF:000001">
    <property type="entry name" value="Cyclic di-GMP phosphodiesterase yahA"/>
    <property type="match status" value="1"/>
</dbReference>
<dbReference type="PROSITE" id="PS50113">
    <property type="entry name" value="PAC"/>
    <property type="match status" value="1"/>
</dbReference>
<feature type="domain" description="GGDEF" evidence="8">
    <location>
        <begin position="447"/>
        <end position="580"/>
    </location>
</feature>
<evidence type="ECO:0000256" key="1">
    <source>
        <dbReference type="ARBA" id="ARBA00051114"/>
    </source>
</evidence>
<feature type="domain" description="Response regulatory" evidence="4">
    <location>
        <begin position="148"/>
        <end position="272"/>
    </location>
</feature>
<dbReference type="PANTHER" id="PTHR44757:SF2">
    <property type="entry name" value="BIOFILM ARCHITECTURE MAINTENANCE PROTEIN MBAA"/>
    <property type="match status" value="1"/>
</dbReference>
<accession>A0A318H569</accession>
<dbReference type="Pfam" id="PF00563">
    <property type="entry name" value="EAL"/>
    <property type="match status" value="1"/>
</dbReference>
<evidence type="ECO:0000259" key="6">
    <source>
        <dbReference type="PROSITE" id="PS50113"/>
    </source>
</evidence>
<dbReference type="Gene3D" id="3.30.70.270">
    <property type="match status" value="1"/>
</dbReference>
<dbReference type="InterPro" id="IPR029787">
    <property type="entry name" value="Nucleotide_cyclase"/>
</dbReference>
<feature type="domain" description="PAC" evidence="6">
    <location>
        <begin position="363"/>
        <end position="415"/>
    </location>
</feature>
<dbReference type="CDD" id="cd00130">
    <property type="entry name" value="PAS"/>
    <property type="match status" value="1"/>
</dbReference>
<dbReference type="GO" id="GO:0071111">
    <property type="term" value="F:cyclic-guanylate-specific phosphodiesterase activity"/>
    <property type="evidence" value="ECO:0007669"/>
    <property type="project" value="UniProtKB-EC"/>
</dbReference>